<keyword evidence="6 12" id="KW-0068">Autocatalytic cleavage</keyword>
<gene>
    <name evidence="12" type="primary">lexA</name>
    <name evidence="16" type="ORF">B0F88_103213</name>
</gene>
<dbReference type="PANTHER" id="PTHR33516">
    <property type="entry name" value="LEXA REPRESSOR"/>
    <property type="match status" value="1"/>
</dbReference>
<dbReference type="InterPro" id="IPR039418">
    <property type="entry name" value="LexA-like"/>
</dbReference>
<evidence type="ECO:0000313" key="17">
    <source>
        <dbReference type="Proteomes" id="UP000238071"/>
    </source>
</evidence>
<evidence type="ECO:0000256" key="2">
    <source>
        <dbReference type="ARBA" id="ARBA00022491"/>
    </source>
</evidence>
<dbReference type="InterPro" id="IPR050077">
    <property type="entry name" value="LexA_repressor"/>
</dbReference>
<dbReference type="SUPFAM" id="SSF51306">
    <property type="entry name" value="LexA/Signal peptidase"/>
    <property type="match status" value="1"/>
</dbReference>
<dbReference type="EMBL" id="PTIY01000003">
    <property type="protein sequence ID" value="PPK72775.1"/>
    <property type="molecule type" value="Genomic_DNA"/>
</dbReference>
<dbReference type="GO" id="GO:0009432">
    <property type="term" value="P:SOS response"/>
    <property type="evidence" value="ECO:0007669"/>
    <property type="project" value="UniProtKB-UniRule"/>
</dbReference>
<dbReference type="InterPro" id="IPR036388">
    <property type="entry name" value="WH-like_DNA-bd_sf"/>
</dbReference>
<dbReference type="HAMAP" id="MF_00015">
    <property type="entry name" value="LexA"/>
    <property type="match status" value="1"/>
</dbReference>
<dbReference type="OrthoDB" id="9802364at2"/>
<accession>A0A2S6H5L0</accession>
<dbReference type="SUPFAM" id="SSF46785">
    <property type="entry name" value="Winged helix' DNA-binding domain"/>
    <property type="match status" value="1"/>
</dbReference>
<keyword evidence="2 12" id="KW-0678">Repressor</keyword>
<keyword evidence="9 12" id="KW-0804">Transcription</keyword>
<dbReference type="GO" id="GO:0006260">
    <property type="term" value="P:DNA replication"/>
    <property type="evidence" value="ECO:0007669"/>
    <property type="project" value="UniProtKB-UniRule"/>
</dbReference>
<dbReference type="EC" id="3.4.21.88" evidence="12"/>
<dbReference type="Gene3D" id="1.10.10.10">
    <property type="entry name" value="Winged helix-like DNA-binding domain superfamily/Winged helix DNA-binding domain"/>
    <property type="match status" value="1"/>
</dbReference>
<evidence type="ECO:0000259" key="15">
    <source>
        <dbReference type="Pfam" id="PF01726"/>
    </source>
</evidence>
<comment type="function">
    <text evidence="12">Represses a number of genes involved in the response to DNA damage (SOS response), including recA and lexA. In the presence of single-stranded DNA, RecA interacts with LexA causing an autocatalytic cleavage which disrupts the DNA-binding part of LexA, leading to derepression of the SOS regulon and eventually DNA repair.</text>
</comment>
<feature type="domain" description="Peptidase S24/S26A/S26B/S26C" evidence="14">
    <location>
        <begin position="87"/>
        <end position="201"/>
    </location>
</feature>
<protein>
    <recommendedName>
        <fullName evidence="12">LexA repressor</fullName>
        <ecNumber evidence="12">3.4.21.88</ecNumber>
    </recommendedName>
</protein>
<dbReference type="NCBIfam" id="TIGR00498">
    <property type="entry name" value="lexA"/>
    <property type="match status" value="1"/>
</dbReference>
<evidence type="ECO:0000256" key="8">
    <source>
        <dbReference type="ARBA" id="ARBA00023125"/>
    </source>
</evidence>
<dbReference type="CDD" id="cd06529">
    <property type="entry name" value="S24_LexA-like"/>
    <property type="match status" value="1"/>
</dbReference>
<reference evidence="16 17" key="1">
    <citation type="submission" date="2018-02" db="EMBL/GenBank/DDBJ databases">
        <title>Subsurface microbial communities from deep shales in Ohio and West Virginia, USA.</title>
        <authorList>
            <person name="Wrighton K."/>
        </authorList>
    </citation>
    <scope>NUCLEOTIDE SEQUENCE [LARGE SCALE GENOMIC DNA]</scope>
    <source>
        <strain evidence="16 17">OWC-G53F</strain>
    </source>
</reference>
<feature type="active site" description="For autocatalytic cleavage activity" evidence="12">
    <location>
        <position position="128"/>
    </location>
</feature>
<feature type="DNA-binding region" description="H-T-H motif" evidence="12">
    <location>
        <begin position="29"/>
        <end position="49"/>
    </location>
</feature>
<feature type="site" description="Cleavage; by autolysis" evidence="12">
    <location>
        <begin position="94"/>
        <end position="95"/>
    </location>
</feature>
<comment type="catalytic activity">
    <reaction evidence="12">
        <text>Hydrolysis of Ala-|-Gly bond in repressor LexA.</text>
        <dbReference type="EC" id="3.4.21.88"/>
    </reaction>
</comment>
<evidence type="ECO:0000256" key="5">
    <source>
        <dbReference type="ARBA" id="ARBA00022801"/>
    </source>
</evidence>
<dbReference type="InterPro" id="IPR006197">
    <property type="entry name" value="Peptidase_S24_LexA"/>
</dbReference>
<dbReference type="GO" id="GO:0006281">
    <property type="term" value="P:DNA repair"/>
    <property type="evidence" value="ECO:0007669"/>
    <property type="project" value="UniProtKB-UniRule"/>
</dbReference>
<evidence type="ECO:0000259" key="14">
    <source>
        <dbReference type="Pfam" id="PF00717"/>
    </source>
</evidence>
<dbReference type="GO" id="GO:0003677">
    <property type="term" value="F:DNA binding"/>
    <property type="evidence" value="ECO:0007669"/>
    <property type="project" value="UniProtKB-UniRule"/>
</dbReference>
<dbReference type="InterPro" id="IPR006199">
    <property type="entry name" value="LexA_DNA-bd_dom"/>
</dbReference>
<evidence type="ECO:0000256" key="10">
    <source>
        <dbReference type="ARBA" id="ARBA00023204"/>
    </source>
</evidence>
<evidence type="ECO:0000256" key="4">
    <source>
        <dbReference type="ARBA" id="ARBA00022763"/>
    </source>
</evidence>
<dbReference type="InterPro" id="IPR015927">
    <property type="entry name" value="Peptidase_S24_S26A/B/C"/>
</dbReference>
<proteinExistence type="inferred from homology"/>
<dbReference type="Gene3D" id="2.10.109.10">
    <property type="entry name" value="Umud Fragment, subunit A"/>
    <property type="match status" value="1"/>
</dbReference>
<organism evidence="16 17">
    <name type="scientific">Methylobacter tundripaludum</name>
    <dbReference type="NCBI Taxonomy" id="173365"/>
    <lineage>
        <taxon>Bacteria</taxon>
        <taxon>Pseudomonadati</taxon>
        <taxon>Pseudomonadota</taxon>
        <taxon>Gammaproteobacteria</taxon>
        <taxon>Methylococcales</taxon>
        <taxon>Methylococcaceae</taxon>
        <taxon>Methylobacter</taxon>
    </lineage>
</organism>
<dbReference type="PRINTS" id="PR00726">
    <property type="entry name" value="LEXASERPTASE"/>
</dbReference>
<feature type="active site" description="For autocatalytic cleavage activity" evidence="12">
    <location>
        <position position="166"/>
    </location>
</feature>
<dbReference type="Proteomes" id="UP000238071">
    <property type="component" value="Unassembled WGS sequence"/>
</dbReference>
<dbReference type="GO" id="GO:0004252">
    <property type="term" value="F:serine-type endopeptidase activity"/>
    <property type="evidence" value="ECO:0007669"/>
    <property type="project" value="UniProtKB-UniRule"/>
</dbReference>
<keyword evidence="7 12" id="KW-0805">Transcription regulation</keyword>
<dbReference type="AlphaFoldDB" id="A0A2S6H5L0"/>
<keyword evidence="17" id="KW-1185">Reference proteome</keyword>
<comment type="caution">
    <text evidence="16">The sequence shown here is derived from an EMBL/GenBank/DDBJ whole genome shotgun (WGS) entry which is preliminary data.</text>
</comment>
<evidence type="ECO:0000256" key="6">
    <source>
        <dbReference type="ARBA" id="ARBA00022813"/>
    </source>
</evidence>
<dbReference type="RefSeq" id="WP_104422867.1">
    <property type="nucleotide sequence ID" value="NZ_PTIY01000003.1"/>
</dbReference>
<name>A0A2S6H5L0_9GAMM</name>
<evidence type="ECO:0000256" key="13">
    <source>
        <dbReference type="RuleBase" id="RU003991"/>
    </source>
</evidence>
<keyword evidence="3 12" id="KW-0235">DNA replication</keyword>
<dbReference type="PANTHER" id="PTHR33516:SF2">
    <property type="entry name" value="LEXA REPRESSOR-RELATED"/>
    <property type="match status" value="1"/>
</dbReference>
<evidence type="ECO:0000256" key="9">
    <source>
        <dbReference type="ARBA" id="ARBA00023163"/>
    </source>
</evidence>
<sequence length="211" mass="24005">MIKSLTRKQQEVFDFLLQNQDKFPHPPTLEELCACMGLKSRGSLHNHIKALINENLIEAPERKQRGIRLTNYAKEMINHSDDQSSLPFVGIIAAGKPIEAVENITYMAIPEQLKTQKPCYILKVKGDSMIEQGIYDGDWVIIEQRSYARNGEIVVALINKAEATLKFIEQYPHETLLIPANSAMEAMHYNPEQVEIQGVLVGQMRSYTKNH</sequence>
<evidence type="ECO:0000256" key="7">
    <source>
        <dbReference type="ARBA" id="ARBA00023015"/>
    </source>
</evidence>
<dbReference type="InterPro" id="IPR036390">
    <property type="entry name" value="WH_DNA-bd_sf"/>
</dbReference>
<evidence type="ECO:0000313" key="16">
    <source>
        <dbReference type="EMBL" id="PPK72775.1"/>
    </source>
</evidence>
<dbReference type="GO" id="GO:0006508">
    <property type="term" value="P:proteolysis"/>
    <property type="evidence" value="ECO:0007669"/>
    <property type="project" value="InterPro"/>
</dbReference>
<evidence type="ECO:0000256" key="12">
    <source>
        <dbReference type="HAMAP-Rule" id="MF_00015"/>
    </source>
</evidence>
<dbReference type="Pfam" id="PF00717">
    <property type="entry name" value="Peptidase_S24"/>
    <property type="match status" value="1"/>
</dbReference>
<keyword evidence="4 12" id="KW-0227">DNA damage</keyword>
<dbReference type="InterPro" id="IPR036286">
    <property type="entry name" value="LexA/Signal_pep-like_sf"/>
</dbReference>
<keyword evidence="5 12" id="KW-0378">Hydrolase</keyword>
<feature type="domain" description="LexA repressor DNA-binding" evidence="15">
    <location>
        <begin position="3"/>
        <end position="66"/>
    </location>
</feature>
<keyword evidence="10 12" id="KW-0234">DNA repair</keyword>
<evidence type="ECO:0000256" key="3">
    <source>
        <dbReference type="ARBA" id="ARBA00022705"/>
    </source>
</evidence>
<evidence type="ECO:0000256" key="1">
    <source>
        <dbReference type="ARBA" id="ARBA00007484"/>
    </source>
</evidence>
<comment type="similarity">
    <text evidence="1 12 13">Belongs to the peptidase S24 family.</text>
</comment>
<keyword evidence="8 12" id="KW-0238">DNA-binding</keyword>
<dbReference type="Pfam" id="PF01726">
    <property type="entry name" value="LexA_DNA_bind"/>
    <property type="match status" value="1"/>
</dbReference>
<evidence type="ECO:0000256" key="11">
    <source>
        <dbReference type="ARBA" id="ARBA00023236"/>
    </source>
</evidence>
<dbReference type="GO" id="GO:0045892">
    <property type="term" value="P:negative regulation of DNA-templated transcription"/>
    <property type="evidence" value="ECO:0007669"/>
    <property type="project" value="UniProtKB-UniRule"/>
</dbReference>
<dbReference type="InterPro" id="IPR006200">
    <property type="entry name" value="LexA"/>
</dbReference>
<comment type="subunit">
    <text evidence="12">Homodimer.</text>
</comment>
<keyword evidence="11 12" id="KW-0742">SOS response</keyword>